<evidence type="ECO:0000256" key="4">
    <source>
        <dbReference type="ARBA" id="ARBA00022801"/>
    </source>
</evidence>
<name>A0A261UG94_9BORD</name>
<keyword evidence="4" id="KW-0378">Hydrolase</keyword>
<dbReference type="Proteomes" id="UP000215767">
    <property type="component" value="Unassembled WGS sequence"/>
</dbReference>
<comment type="cofactor">
    <cofactor evidence="1">
        <name>a divalent metal cation</name>
        <dbReference type="ChEBI" id="CHEBI:60240"/>
    </cofactor>
</comment>
<proteinExistence type="inferred from homology"/>
<keyword evidence="3" id="KW-0255">Endonuclease</keyword>
<dbReference type="RefSeq" id="WP_094842355.1">
    <property type="nucleotide sequence ID" value="NZ_NEVS01000004.1"/>
</dbReference>
<dbReference type="GO" id="GO:0004521">
    <property type="term" value="F:RNA endonuclease activity"/>
    <property type="evidence" value="ECO:0007669"/>
    <property type="project" value="InterPro"/>
</dbReference>
<feature type="domain" description="Endoribonuclease YicC-like N-terminal" evidence="6">
    <location>
        <begin position="2"/>
        <end position="153"/>
    </location>
</feature>
<evidence type="ECO:0000313" key="8">
    <source>
        <dbReference type="EMBL" id="OZI60946.1"/>
    </source>
</evidence>
<dbReference type="Pfam" id="PF03755">
    <property type="entry name" value="YicC-like_N"/>
    <property type="match status" value="1"/>
</dbReference>
<dbReference type="OrthoDB" id="9771229at2"/>
<evidence type="ECO:0000256" key="3">
    <source>
        <dbReference type="ARBA" id="ARBA00022759"/>
    </source>
</evidence>
<evidence type="ECO:0000313" key="9">
    <source>
        <dbReference type="Proteomes" id="UP000215767"/>
    </source>
</evidence>
<protein>
    <submittedName>
        <fullName evidence="8">YicC family protein</fullName>
    </submittedName>
</protein>
<dbReference type="NCBIfam" id="TIGR00255">
    <property type="entry name" value="YicC/YloC family endoribonuclease"/>
    <property type="match status" value="1"/>
</dbReference>
<comment type="similarity">
    <text evidence="5">Belongs to the YicC/YloC family.</text>
</comment>
<organism evidence="8 9">
    <name type="scientific">Bordetella genomosp. 11</name>
    <dbReference type="NCBI Taxonomy" id="1416808"/>
    <lineage>
        <taxon>Bacteria</taxon>
        <taxon>Pseudomonadati</taxon>
        <taxon>Pseudomonadota</taxon>
        <taxon>Betaproteobacteria</taxon>
        <taxon>Burkholderiales</taxon>
        <taxon>Alcaligenaceae</taxon>
        <taxon>Bordetella</taxon>
    </lineage>
</organism>
<dbReference type="InterPro" id="IPR013551">
    <property type="entry name" value="YicC-like_C"/>
</dbReference>
<dbReference type="PANTHER" id="PTHR30636">
    <property type="entry name" value="UPF0701 PROTEIN YICC"/>
    <property type="match status" value="1"/>
</dbReference>
<gene>
    <name evidence="8" type="ORF">CAL28_16435</name>
</gene>
<evidence type="ECO:0000256" key="2">
    <source>
        <dbReference type="ARBA" id="ARBA00022722"/>
    </source>
</evidence>
<evidence type="ECO:0000256" key="5">
    <source>
        <dbReference type="ARBA" id="ARBA00035648"/>
    </source>
</evidence>
<keyword evidence="9" id="KW-1185">Reference proteome</keyword>
<comment type="caution">
    <text evidence="8">The sequence shown here is derived from an EMBL/GenBank/DDBJ whole genome shotgun (WGS) entry which is preliminary data.</text>
</comment>
<accession>A0A261UG94</accession>
<keyword evidence="2" id="KW-0540">Nuclease</keyword>
<dbReference type="EMBL" id="NEVS01000004">
    <property type="protein sequence ID" value="OZI60946.1"/>
    <property type="molecule type" value="Genomic_DNA"/>
</dbReference>
<sequence length="314" mass="34774">MIRSMTAFGSARADLDQGSLSLEFRSVNSRFLDLYFRLPDDLRHLESPLRELLTASLGRGKVEVRVSYTRNAAADLDRLDTQWLQRLAEQLQAARQVLPETESPRLVELFNWPGQRNNDALDPQAWGAAGMQAARDALVQLQDARAREGERLAAMMRDCAAGIEKIVQDVERHLPQLLADHREKLAAKLRETVEAAFPGGFAHISGQELTERLSQEANLFALRIDVAEELSRLRSHLAELVHILADGNADAAGKSAKRAGGGGSAGKRLDFLFQEMNREANTLGSKAGSVDVTRAAMDLKLLIEQMREQAQNIE</sequence>
<feature type="domain" description="Endoribonuclease YicC-like C-terminal" evidence="7">
    <location>
        <begin position="171"/>
        <end position="314"/>
    </location>
</feature>
<dbReference type="InterPro" id="IPR005229">
    <property type="entry name" value="YicC/YloC-like"/>
</dbReference>
<dbReference type="Pfam" id="PF08340">
    <property type="entry name" value="YicC-like_C"/>
    <property type="match status" value="1"/>
</dbReference>
<dbReference type="PANTHER" id="PTHR30636:SF3">
    <property type="entry name" value="UPF0701 PROTEIN YICC"/>
    <property type="match status" value="1"/>
</dbReference>
<evidence type="ECO:0000256" key="1">
    <source>
        <dbReference type="ARBA" id="ARBA00001968"/>
    </source>
</evidence>
<reference evidence="9" key="1">
    <citation type="submission" date="2017-05" db="EMBL/GenBank/DDBJ databases">
        <title>Complete and WGS of Bordetella genogroups.</title>
        <authorList>
            <person name="Spilker T."/>
            <person name="Lipuma J."/>
        </authorList>
    </citation>
    <scope>NUCLEOTIDE SEQUENCE [LARGE SCALE GENOMIC DNA]</scope>
    <source>
        <strain evidence="9">AU8856</strain>
    </source>
</reference>
<dbReference type="InterPro" id="IPR013527">
    <property type="entry name" value="YicC-like_N"/>
</dbReference>
<dbReference type="GO" id="GO:0016787">
    <property type="term" value="F:hydrolase activity"/>
    <property type="evidence" value="ECO:0007669"/>
    <property type="project" value="UniProtKB-KW"/>
</dbReference>
<evidence type="ECO:0000259" key="6">
    <source>
        <dbReference type="Pfam" id="PF03755"/>
    </source>
</evidence>
<dbReference type="AlphaFoldDB" id="A0A261UG94"/>
<evidence type="ECO:0000259" key="7">
    <source>
        <dbReference type="Pfam" id="PF08340"/>
    </source>
</evidence>